<dbReference type="OrthoDB" id="1323569at2"/>
<name>A0A3P1B333_9FLAO</name>
<feature type="chain" id="PRO_5017935685" evidence="1">
    <location>
        <begin position="21"/>
        <end position="239"/>
    </location>
</feature>
<dbReference type="EMBL" id="RQTJ01000008">
    <property type="protein sequence ID" value="RRA95546.1"/>
    <property type="molecule type" value="Genomic_DNA"/>
</dbReference>
<comment type="caution">
    <text evidence="2">The sequence shown here is derived from an EMBL/GenBank/DDBJ whole genome shotgun (WGS) entry which is preliminary data.</text>
</comment>
<proteinExistence type="predicted"/>
<dbReference type="RefSeq" id="WP_124898871.1">
    <property type="nucleotide sequence ID" value="NZ_RQTJ01000008.1"/>
</dbReference>
<gene>
    <name evidence="2" type="ORF">EG242_05345</name>
</gene>
<reference evidence="2 3" key="1">
    <citation type="submission" date="2018-11" db="EMBL/GenBank/DDBJ databases">
        <title>Flavobacterium sp. nov., YIM 102796 draft genome.</title>
        <authorList>
            <person name="Li G."/>
            <person name="Jiang Y."/>
        </authorList>
    </citation>
    <scope>NUCLEOTIDE SEQUENCE [LARGE SCALE GENOMIC DNA]</scope>
    <source>
        <strain evidence="2 3">YIM 102796</strain>
    </source>
</reference>
<evidence type="ECO:0000256" key="1">
    <source>
        <dbReference type="SAM" id="SignalP"/>
    </source>
</evidence>
<evidence type="ECO:0000313" key="2">
    <source>
        <dbReference type="EMBL" id="RRA95546.1"/>
    </source>
</evidence>
<accession>A0A3P1B333</accession>
<dbReference type="AlphaFoldDB" id="A0A3P1B333"/>
<evidence type="ECO:0000313" key="3">
    <source>
        <dbReference type="Proteomes" id="UP000268372"/>
    </source>
</evidence>
<organism evidence="2 3">
    <name type="scientific">Paenimyroides viscosum</name>
    <dbReference type="NCBI Taxonomy" id="2488729"/>
    <lineage>
        <taxon>Bacteria</taxon>
        <taxon>Pseudomonadati</taxon>
        <taxon>Bacteroidota</taxon>
        <taxon>Flavobacteriia</taxon>
        <taxon>Flavobacteriales</taxon>
        <taxon>Flavobacteriaceae</taxon>
        <taxon>Paenimyroides</taxon>
    </lineage>
</organism>
<sequence length="239" mass="27427">MKHKLYILISFILLSGMAFGQDTLKVKNHIEGVVLPPMTGEPGKVNKDLVLVRKHNTYVLSQQEKDSVWNSIYNNAVTQNLLKDDPAIVKDNWYLPEHTQNLLAVLNLGTLSYKEKSEVFIKRIYADKERELVMVYGGGRSSYNVKTDTIHSKELALQSFLNRQLNPDVNFSKYVNGIICYEVDFAKNQPIRANVYKYNSSSLKKIVRIIKRTKIERIDLSGGSENQPPNTLIIYYNKK</sequence>
<protein>
    <submittedName>
        <fullName evidence="2">Uncharacterized protein</fullName>
    </submittedName>
</protein>
<dbReference type="Proteomes" id="UP000268372">
    <property type="component" value="Unassembled WGS sequence"/>
</dbReference>
<feature type="signal peptide" evidence="1">
    <location>
        <begin position="1"/>
        <end position="20"/>
    </location>
</feature>
<keyword evidence="1" id="KW-0732">Signal</keyword>
<keyword evidence="3" id="KW-1185">Reference proteome</keyword>